<dbReference type="InterPro" id="IPR029058">
    <property type="entry name" value="AB_hydrolase_fold"/>
</dbReference>
<dbReference type="InterPro" id="IPR041127">
    <property type="entry name" value="PET_hydrolase/cutinase-like"/>
</dbReference>
<evidence type="ECO:0000259" key="4">
    <source>
        <dbReference type="Pfam" id="PF18962"/>
    </source>
</evidence>
<evidence type="ECO:0000313" key="5">
    <source>
        <dbReference type="EMBL" id="MEK8179528.1"/>
    </source>
</evidence>
<dbReference type="EMBL" id="JBBPCB010000002">
    <property type="protein sequence ID" value="MEK8179528.1"/>
    <property type="molecule type" value="Genomic_DNA"/>
</dbReference>
<dbReference type="Pfam" id="PF12740">
    <property type="entry name" value="PETase"/>
    <property type="match status" value="1"/>
</dbReference>
<feature type="domain" description="PET hydrolase/cutinase-like" evidence="3">
    <location>
        <begin position="62"/>
        <end position="238"/>
    </location>
</feature>
<protein>
    <submittedName>
        <fullName evidence="5">T9SS type A sorting domain-containing protein</fullName>
    </submittedName>
</protein>
<feature type="domain" description="Secretion system C-terminal sorting" evidence="4">
    <location>
        <begin position="320"/>
        <end position="383"/>
    </location>
</feature>
<sequence>MKDVKYFYGALFLLACVTFGFAQSFQVGHTTLTFTDPNRGNRLIATEIYYPADVAGDNVALTATTGSFPVLSFGHGFVMTWDAYQNFWSALVPNGYIMAFPKTEGSFSPSHLDFGKDLAFVIAQMNLLNVDNTSIFFNRISDMNSVMGHSMGGGASFLAAQLNSAIKTIVNFAPAETNPSAISAAASLTIPALVFSGVNDCVTPPNVHQIPMYNSLGSTCKTLINIIGGSHCQMANSNFFCNVGDGSCTPQPTITRAFQHNIINTYLLPWLNYQLKGNCSQGSLFDSQILTDMAITYQKNCIQCVNLETNTAVLENTIKVYPNPMNDFVSISGIAGNTYHIAIYDSNAKLVVEQTFTGATTIGTDNLAQGVYFYTVSTAGKVWLEGKIIK</sequence>
<proteinExistence type="predicted"/>
<keyword evidence="6" id="KW-1185">Reference proteome</keyword>
<dbReference type="Pfam" id="PF18962">
    <property type="entry name" value="Por_Secre_tail"/>
    <property type="match status" value="1"/>
</dbReference>
<dbReference type="Gene3D" id="3.40.50.1820">
    <property type="entry name" value="alpha/beta hydrolase"/>
    <property type="match status" value="1"/>
</dbReference>
<evidence type="ECO:0000259" key="3">
    <source>
        <dbReference type="Pfam" id="PF12740"/>
    </source>
</evidence>
<dbReference type="Proteomes" id="UP001491349">
    <property type="component" value="Unassembled WGS sequence"/>
</dbReference>
<dbReference type="SUPFAM" id="SSF53474">
    <property type="entry name" value="alpha/beta-Hydrolases"/>
    <property type="match status" value="1"/>
</dbReference>
<dbReference type="PROSITE" id="PS51257">
    <property type="entry name" value="PROKAR_LIPOPROTEIN"/>
    <property type="match status" value="1"/>
</dbReference>
<dbReference type="NCBIfam" id="TIGR04183">
    <property type="entry name" value="Por_Secre_tail"/>
    <property type="match status" value="1"/>
</dbReference>
<comment type="caution">
    <text evidence="5">The sequence shown here is derived from an EMBL/GenBank/DDBJ whole genome shotgun (WGS) entry which is preliminary data.</text>
</comment>
<feature type="chain" id="PRO_5046985423" evidence="2">
    <location>
        <begin position="23"/>
        <end position="390"/>
    </location>
</feature>
<name>A0ABU9DYQ9_9FLAO</name>
<keyword evidence="1 2" id="KW-0732">Signal</keyword>
<evidence type="ECO:0000313" key="6">
    <source>
        <dbReference type="Proteomes" id="UP001491349"/>
    </source>
</evidence>
<gene>
    <name evidence="5" type="ORF">WMW71_04165</name>
</gene>
<reference evidence="5 6" key="1">
    <citation type="submission" date="2024-04" db="EMBL/GenBank/DDBJ databases">
        <title>draft genome sequnece of Flavobacterium buctense JCM 30750.</title>
        <authorList>
            <person name="Kim D.-U."/>
        </authorList>
    </citation>
    <scope>NUCLEOTIDE SEQUENCE [LARGE SCALE GENOMIC DNA]</scope>
    <source>
        <strain evidence="5 6">JCM 30750</strain>
    </source>
</reference>
<feature type="signal peptide" evidence="2">
    <location>
        <begin position="1"/>
        <end position="22"/>
    </location>
</feature>
<dbReference type="RefSeq" id="WP_187660015.1">
    <property type="nucleotide sequence ID" value="NZ_JACTAB010000003.1"/>
</dbReference>
<evidence type="ECO:0000256" key="2">
    <source>
        <dbReference type="SAM" id="SignalP"/>
    </source>
</evidence>
<organism evidence="5 6">
    <name type="scientific">Flavobacterium buctense</name>
    <dbReference type="NCBI Taxonomy" id="1648146"/>
    <lineage>
        <taxon>Bacteria</taxon>
        <taxon>Pseudomonadati</taxon>
        <taxon>Bacteroidota</taxon>
        <taxon>Flavobacteriia</taxon>
        <taxon>Flavobacteriales</taxon>
        <taxon>Flavobacteriaceae</taxon>
        <taxon>Flavobacterium</taxon>
    </lineage>
</organism>
<accession>A0ABU9DYQ9</accession>
<dbReference type="InterPro" id="IPR026444">
    <property type="entry name" value="Secre_tail"/>
</dbReference>
<evidence type="ECO:0000256" key="1">
    <source>
        <dbReference type="ARBA" id="ARBA00022729"/>
    </source>
</evidence>